<reference evidence="9" key="1">
    <citation type="submission" date="2019-10" db="EMBL/GenBank/DDBJ databases">
        <title>Streptomyces sp. nov., a novel actinobacterium isolated from alkaline environment.</title>
        <authorList>
            <person name="Golinska P."/>
        </authorList>
    </citation>
    <scope>NUCLEOTIDE SEQUENCE [LARGE SCALE GENOMIC DNA]</scope>
    <source>
        <strain evidence="9">DSM 42118</strain>
    </source>
</reference>
<feature type="transmembrane region" description="Helical" evidence="7">
    <location>
        <begin position="171"/>
        <end position="188"/>
    </location>
</feature>
<feature type="transmembrane region" description="Helical" evidence="7">
    <location>
        <begin position="89"/>
        <end position="108"/>
    </location>
</feature>
<keyword evidence="3 7" id="KW-0812">Transmembrane</keyword>
<comment type="caution">
    <text evidence="8">The sequence shown here is derived from an EMBL/GenBank/DDBJ whole genome shotgun (WGS) entry which is preliminary data.</text>
</comment>
<keyword evidence="9" id="KW-1185">Reference proteome</keyword>
<dbReference type="InterPro" id="IPR001851">
    <property type="entry name" value="ABC_transp_permease"/>
</dbReference>
<proteinExistence type="predicted"/>
<protein>
    <submittedName>
        <fullName evidence="8">ABC transporter permease</fullName>
    </submittedName>
</protein>
<evidence type="ECO:0000256" key="2">
    <source>
        <dbReference type="ARBA" id="ARBA00022475"/>
    </source>
</evidence>
<dbReference type="RefSeq" id="WP_182606235.1">
    <property type="nucleotide sequence ID" value="NZ_VKHT01000283.1"/>
</dbReference>
<feature type="transmembrane region" description="Helical" evidence="7">
    <location>
        <begin position="143"/>
        <end position="165"/>
    </location>
</feature>
<feature type="transmembrane region" description="Helical" evidence="7">
    <location>
        <begin position="209"/>
        <end position="230"/>
    </location>
</feature>
<keyword evidence="4 7" id="KW-1133">Transmembrane helix</keyword>
<feature type="transmembrane region" description="Helical" evidence="7">
    <location>
        <begin position="59"/>
        <end position="77"/>
    </location>
</feature>
<dbReference type="Pfam" id="PF02653">
    <property type="entry name" value="BPD_transp_2"/>
    <property type="match status" value="1"/>
</dbReference>
<accession>A0A7W3TD34</accession>
<dbReference type="PANTHER" id="PTHR32196">
    <property type="entry name" value="ABC TRANSPORTER PERMEASE PROTEIN YPHD-RELATED-RELATED"/>
    <property type="match status" value="1"/>
</dbReference>
<dbReference type="EMBL" id="VKHT01000283">
    <property type="protein sequence ID" value="MBB0244651.1"/>
    <property type="molecule type" value="Genomic_DNA"/>
</dbReference>
<evidence type="ECO:0000256" key="5">
    <source>
        <dbReference type="ARBA" id="ARBA00023136"/>
    </source>
</evidence>
<dbReference type="GO" id="GO:0022857">
    <property type="term" value="F:transmembrane transporter activity"/>
    <property type="evidence" value="ECO:0007669"/>
    <property type="project" value="InterPro"/>
</dbReference>
<keyword evidence="5 7" id="KW-0472">Membrane</keyword>
<feature type="region of interest" description="Disordered" evidence="6">
    <location>
        <begin position="1"/>
        <end position="44"/>
    </location>
</feature>
<feature type="transmembrane region" description="Helical" evidence="7">
    <location>
        <begin position="315"/>
        <end position="334"/>
    </location>
</feature>
<evidence type="ECO:0000256" key="3">
    <source>
        <dbReference type="ARBA" id="ARBA00022692"/>
    </source>
</evidence>
<evidence type="ECO:0000256" key="6">
    <source>
        <dbReference type="SAM" id="MobiDB-lite"/>
    </source>
</evidence>
<dbReference type="CDD" id="cd06579">
    <property type="entry name" value="TM_PBP1_transp_AraH_like"/>
    <property type="match status" value="1"/>
</dbReference>
<dbReference type="Proteomes" id="UP000538929">
    <property type="component" value="Unassembled WGS sequence"/>
</dbReference>
<dbReference type="AlphaFoldDB" id="A0A7W3TD34"/>
<dbReference type="GO" id="GO:0005886">
    <property type="term" value="C:plasma membrane"/>
    <property type="evidence" value="ECO:0007669"/>
    <property type="project" value="UniProtKB-SubCell"/>
</dbReference>
<comment type="subcellular location">
    <subcellularLocation>
        <location evidence="1">Cell membrane</location>
        <topology evidence="1">Multi-pass membrane protein</topology>
    </subcellularLocation>
</comment>
<evidence type="ECO:0000256" key="7">
    <source>
        <dbReference type="SAM" id="Phobius"/>
    </source>
</evidence>
<feature type="transmembrane region" description="Helical" evidence="7">
    <location>
        <begin position="261"/>
        <end position="280"/>
    </location>
</feature>
<evidence type="ECO:0000313" key="9">
    <source>
        <dbReference type="Proteomes" id="UP000538929"/>
    </source>
</evidence>
<gene>
    <name evidence="8" type="ORF">FNQ90_11180</name>
</gene>
<evidence type="ECO:0000256" key="4">
    <source>
        <dbReference type="ARBA" id="ARBA00022989"/>
    </source>
</evidence>
<dbReference type="PANTHER" id="PTHR32196:SF72">
    <property type="entry name" value="RIBOSE IMPORT PERMEASE PROTEIN RBSC"/>
    <property type="match status" value="1"/>
</dbReference>
<organism evidence="8 9">
    <name type="scientific">Streptomyces alkaliphilus</name>
    <dbReference type="NCBI Taxonomy" id="1472722"/>
    <lineage>
        <taxon>Bacteria</taxon>
        <taxon>Bacillati</taxon>
        <taxon>Actinomycetota</taxon>
        <taxon>Actinomycetes</taxon>
        <taxon>Kitasatosporales</taxon>
        <taxon>Streptomycetaceae</taxon>
        <taxon>Streptomyces</taxon>
    </lineage>
</organism>
<evidence type="ECO:0000313" key="8">
    <source>
        <dbReference type="EMBL" id="MBB0244651.1"/>
    </source>
</evidence>
<name>A0A7W3TD34_9ACTN</name>
<keyword evidence="2" id="KW-1003">Cell membrane</keyword>
<sequence>MSAETTTPARDGEPGSGTPVGGDRPGEGLPGKTTGGNGGGRTPRDRIGELFAGSVGRNAGLVIALLALCLIGFLTAGDRFATIDNVMTILRLASVIGVVAVGMTFVITGGGIDLSVGAIVALATVWATTLSTQTMAADTHWMIMVTTALAVGAGCGLINGLLIAYGRMAPFIATLAMLAGARGLAEMISEKRTQVITVPGLVDFFGGRVLGIPVLVIVFALVAAGGWVLLNRTTFGRRTLAVGGNPEAARLAGVNVRRHTALLYVLLGTACGIAAVMIMARTTAGTSTHGMLYELDAIAAVVIGGTLLSGGRGTIVGTVFGVLIFTTLTNVFTLNNLDTSTQAVAKGLIIVVAVLLQQRVAARGGPG</sequence>
<feature type="transmembrane region" description="Helical" evidence="7">
    <location>
        <begin position="114"/>
        <end position="131"/>
    </location>
</feature>
<evidence type="ECO:0000256" key="1">
    <source>
        <dbReference type="ARBA" id="ARBA00004651"/>
    </source>
</evidence>